<accession>A0ABU7JY24</accession>
<dbReference type="Proteomes" id="UP001331936">
    <property type="component" value="Unassembled WGS sequence"/>
</dbReference>
<feature type="non-terminal residue" evidence="1">
    <location>
        <position position="272"/>
    </location>
</feature>
<organism evidence="1 2">
    <name type="scientific">Rhodococcus chondri</name>
    <dbReference type="NCBI Taxonomy" id="3065941"/>
    <lineage>
        <taxon>Bacteria</taxon>
        <taxon>Bacillati</taxon>
        <taxon>Actinomycetota</taxon>
        <taxon>Actinomycetes</taxon>
        <taxon>Mycobacteriales</taxon>
        <taxon>Nocardiaceae</taxon>
        <taxon>Rhodococcus</taxon>
    </lineage>
</organism>
<reference evidence="1 2" key="1">
    <citation type="submission" date="2023-08" db="EMBL/GenBank/DDBJ databases">
        <authorList>
            <person name="Girao M."/>
            <person name="Carvalho M.F."/>
        </authorList>
    </citation>
    <scope>NUCLEOTIDE SEQUENCE [LARGE SCALE GENOMIC DNA]</scope>
    <source>
        <strain evidence="1 2">CC-R104</strain>
    </source>
</reference>
<protein>
    <submittedName>
        <fullName evidence="1">Uncharacterized protein</fullName>
    </submittedName>
</protein>
<keyword evidence="2" id="KW-1185">Reference proteome</keyword>
<gene>
    <name evidence="1" type="ORF">Q8814_20350</name>
</gene>
<name>A0ABU7JY24_9NOCA</name>
<sequence length="272" mass="30115">MTGAHLTGPDRLPVAPHGIPGHLVGFVEALRRRGIAVGPSETVDAGQVMTVLDLLDREALREGLACTLLRRPTHRPTFDALFDLWFPAAIGRRDAAAETTLPRTPDGEIDFEALRDLIAELLADESPEALEATQMLTAHLVEELGQYKSSNGPSFSAYQALREVAPESLLTKILDGLLGNGPREEREDGDYATEVARRTAERRIADFRAMVERETRRRTAEQLGRERVERYGVPKLAEEVDFLRSSDAELVTLRRSVMPLARLLASRLASSR</sequence>
<proteinExistence type="predicted"/>
<evidence type="ECO:0000313" key="2">
    <source>
        <dbReference type="Proteomes" id="UP001331936"/>
    </source>
</evidence>
<evidence type="ECO:0000313" key="1">
    <source>
        <dbReference type="EMBL" id="MEE2034439.1"/>
    </source>
</evidence>
<dbReference type="PANTHER" id="PTHR39338">
    <property type="entry name" value="BLL5662 PROTEIN-RELATED"/>
    <property type="match status" value="1"/>
</dbReference>
<comment type="caution">
    <text evidence="1">The sequence shown here is derived from an EMBL/GenBank/DDBJ whole genome shotgun (WGS) entry which is preliminary data.</text>
</comment>
<dbReference type="EMBL" id="JAUZMZ010000147">
    <property type="protein sequence ID" value="MEE2034439.1"/>
    <property type="molecule type" value="Genomic_DNA"/>
</dbReference>
<dbReference type="PANTHER" id="PTHR39338:SF5">
    <property type="entry name" value="BLR6139 PROTEIN"/>
    <property type="match status" value="1"/>
</dbReference>